<proteinExistence type="predicted"/>
<dbReference type="PANTHER" id="PTHR34980">
    <property type="entry name" value="INNER MEMBRANE PROTEIN-RELATED-RELATED"/>
    <property type="match status" value="1"/>
</dbReference>
<dbReference type="Proteomes" id="UP000318590">
    <property type="component" value="Unassembled WGS sequence"/>
</dbReference>
<sequence length="201" mass="22408">MAEEGAMSFTNAVRTCFEKYFTFSGRASRAELWWFVLFLFLASVLLTAINVSIFGPTVTENWQVAVNQQGEQTQSSFTRISYDGGWLETIFSIATLLPLVAVSVRRLHDTEKSGWRILIPVISFSLPFIVWFGFGTEVPVDPEYIADGLLPQTVVVPSSNGIFVFTILAVFAAHIAMIIWLTRPSQPGPNKYGPNPHEVTQ</sequence>
<feature type="transmembrane region" description="Helical" evidence="1">
    <location>
        <begin position="116"/>
        <end position="134"/>
    </location>
</feature>
<evidence type="ECO:0000256" key="1">
    <source>
        <dbReference type="SAM" id="Phobius"/>
    </source>
</evidence>
<keyword evidence="1" id="KW-0812">Transmembrane</keyword>
<dbReference type="EMBL" id="VFSV01000001">
    <property type="protein sequence ID" value="TRD23560.1"/>
    <property type="molecule type" value="Genomic_DNA"/>
</dbReference>
<feature type="transmembrane region" description="Helical" evidence="1">
    <location>
        <begin position="85"/>
        <end position="104"/>
    </location>
</feature>
<protein>
    <submittedName>
        <fullName evidence="2">DUF805 domain-containing protein</fullName>
    </submittedName>
</protein>
<reference evidence="2 3" key="1">
    <citation type="submission" date="2019-06" db="EMBL/GenBank/DDBJ databases">
        <title>Paenimaribius caenipelagi gen. nov., sp. nov., isolated from a tidal flat.</title>
        <authorList>
            <person name="Yoon J.-H."/>
        </authorList>
    </citation>
    <scope>NUCLEOTIDE SEQUENCE [LARGE SCALE GENOMIC DNA]</scope>
    <source>
        <strain evidence="2 3">JBTF-M29</strain>
    </source>
</reference>
<dbReference type="AlphaFoldDB" id="A0A547QB22"/>
<dbReference type="Pfam" id="PF05656">
    <property type="entry name" value="DUF805"/>
    <property type="match status" value="1"/>
</dbReference>
<dbReference type="PANTHER" id="PTHR34980:SF2">
    <property type="entry name" value="INNER MEMBRANE PROTEIN YHAH-RELATED"/>
    <property type="match status" value="1"/>
</dbReference>
<dbReference type="GO" id="GO:0005886">
    <property type="term" value="C:plasma membrane"/>
    <property type="evidence" value="ECO:0007669"/>
    <property type="project" value="TreeGrafter"/>
</dbReference>
<dbReference type="OrthoDB" id="9812349at2"/>
<keyword evidence="1" id="KW-0472">Membrane</keyword>
<comment type="caution">
    <text evidence="2">The sequence shown here is derived from an EMBL/GenBank/DDBJ whole genome shotgun (WGS) entry which is preliminary data.</text>
</comment>
<dbReference type="InterPro" id="IPR008523">
    <property type="entry name" value="DUF805"/>
</dbReference>
<evidence type="ECO:0000313" key="3">
    <source>
        <dbReference type="Proteomes" id="UP000318590"/>
    </source>
</evidence>
<gene>
    <name evidence="2" type="ORF">FEV53_00655</name>
</gene>
<accession>A0A547QB22</accession>
<evidence type="ECO:0000313" key="2">
    <source>
        <dbReference type="EMBL" id="TRD23560.1"/>
    </source>
</evidence>
<feature type="transmembrane region" description="Helical" evidence="1">
    <location>
        <begin position="32"/>
        <end position="54"/>
    </location>
</feature>
<name>A0A547QB22_9RHOB</name>
<organism evidence="2 3">
    <name type="scientific">Palleronia caenipelagi</name>
    <dbReference type="NCBI Taxonomy" id="2489174"/>
    <lineage>
        <taxon>Bacteria</taxon>
        <taxon>Pseudomonadati</taxon>
        <taxon>Pseudomonadota</taxon>
        <taxon>Alphaproteobacteria</taxon>
        <taxon>Rhodobacterales</taxon>
        <taxon>Roseobacteraceae</taxon>
        <taxon>Palleronia</taxon>
    </lineage>
</organism>
<keyword evidence="3" id="KW-1185">Reference proteome</keyword>
<feature type="transmembrane region" description="Helical" evidence="1">
    <location>
        <begin position="162"/>
        <end position="181"/>
    </location>
</feature>
<keyword evidence="1" id="KW-1133">Transmembrane helix</keyword>